<keyword evidence="3 6" id="KW-1133">Transmembrane helix</keyword>
<dbReference type="InterPro" id="IPR030184">
    <property type="entry name" value="WAT1-related"/>
</dbReference>
<comment type="subcellular location">
    <subcellularLocation>
        <location evidence="1">Membrane</location>
        <topology evidence="1">Multi-pass membrane protein</topology>
    </subcellularLocation>
</comment>
<feature type="transmembrane region" description="Helical" evidence="6">
    <location>
        <begin position="647"/>
        <end position="664"/>
    </location>
</feature>
<feature type="domain" description="EamA" evidence="7">
    <location>
        <begin position="394"/>
        <end position="544"/>
    </location>
</feature>
<dbReference type="Pfam" id="PF00892">
    <property type="entry name" value="EamA"/>
    <property type="match status" value="3"/>
</dbReference>
<keyword evidence="9" id="KW-1185">Reference proteome</keyword>
<protein>
    <submittedName>
        <fullName evidence="8">WD repeat-containing protein 70</fullName>
    </submittedName>
</protein>
<dbReference type="GO" id="GO:0016020">
    <property type="term" value="C:membrane"/>
    <property type="evidence" value="ECO:0007669"/>
    <property type="project" value="UniProtKB-SubCell"/>
</dbReference>
<evidence type="ECO:0000256" key="3">
    <source>
        <dbReference type="ARBA" id="ARBA00022989"/>
    </source>
</evidence>
<feature type="transmembrane region" description="Helical" evidence="6">
    <location>
        <begin position="362"/>
        <end position="378"/>
    </location>
</feature>
<feature type="transmembrane region" description="Helical" evidence="6">
    <location>
        <begin position="796"/>
        <end position="824"/>
    </location>
</feature>
<feature type="transmembrane region" description="Helical" evidence="6">
    <location>
        <begin position="844"/>
        <end position="865"/>
    </location>
</feature>
<organism evidence="8 9">
    <name type="scientific">Perkinsus olseni</name>
    <name type="common">Perkinsus atlanticus</name>
    <dbReference type="NCBI Taxonomy" id="32597"/>
    <lineage>
        <taxon>Eukaryota</taxon>
        <taxon>Sar</taxon>
        <taxon>Alveolata</taxon>
        <taxon>Perkinsozoa</taxon>
        <taxon>Perkinsea</taxon>
        <taxon>Perkinsida</taxon>
        <taxon>Perkinsidae</taxon>
        <taxon>Perkinsus</taxon>
    </lineage>
</organism>
<evidence type="ECO:0000313" key="8">
    <source>
        <dbReference type="EMBL" id="KAF4753014.1"/>
    </source>
</evidence>
<dbReference type="InterPro" id="IPR000620">
    <property type="entry name" value="EamA_dom"/>
</dbReference>
<evidence type="ECO:0000259" key="7">
    <source>
        <dbReference type="Pfam" id="PF00892"/>
    </source>
</evidence>
<feature type="compositionally biased region" description="Basic and acidic residues" evidence="5">
    <location>
        <begin position="84"/>
        <end position="121"/>
    </location>
</feature>
<feature type="transmembrane region" description="Helical" evidence="6">
    <location>
        <begin position="526"/>
        <end position="545"/>
    </location>
</feature>
<feature type="transmembrane region" description="Helical" evidence="6">
    <location>
        <begin position="331"/>
        <end position="350"/>
    </location>
</feature>
<feature type="transmembrane region" description="Helical" evidence="6">
    <location>
        <begin position="733"/>
        <end position="750"/>
    </location>
</feature>
<name>A0A7J6U5M2_PEROL</name>
<evidence type="ECO:0000313" key="9">
    <source>
        <dbReference type="Proteomes" id="UP000553632"/>
    </source>
</evidence>
<feature type="transmembrane region" description="Helical" evidence="6">
    <location>
        <begin position="423"/>
        <end position="443"/>
    </location>
</feature>
<keyword evidence="2 6" id="KW-0812">Transmembrane</keyword>
<feature type="transmembrane region" description="Helical" evidence="6">
    <location>
        <begin position="501"/>
        <end position="520"/>
    </location>
</feature>
<feature type="transmembrane region" description="Helical" evidence="6">
    <location>
        <begin position="703"/>
        <end position="721"/>
    </location>
</feature>
<gene>
    <name evidence="8" type="primary">WDR70_6</name>
    <name evidence="8" type="ORF">FOZ63_031539</name>
</gene>
<accession>A0A7J6U5M2</accession>
<proteinExistence type="predicted"/>
<reference evidence="8 9" key="1">
    <citation type="submission" date="2020-04" db="EMBL/GenBank/DDBJ databases">
        <title>Perkinsus olseni comparative genomics.</title>
        <authorList>
            <person name="Bogema D.R."/>
        </authorList>
    </citation>
    <scope>NUCLEOTIDE SEQUENCE [LARGE SCALE GENOMIC DNA]</scope>
    <source>
        <strain evidence="8 9">ATCC PRA-207</strain>
    </source>
</reference>
<evidence type="ECO:0000256" key="2">
    <source>
        <dbReference type="ARBA" id="ARBA00022692"/>
    </source>
</evidence>
<keyword evidence="4 6" id="KW-0472">Membrane</keyword>
<feature type="non-terminal residue" evidence="8">
    <location>
        <position position="1"/>
    </location>
</feature>
<evidence type="ECO:0000256" key="5">
    <source>
        <dbReference type="SAM" id="MobiDB-lite"/>
    </source>
</evidence>
<sequence length="1917" mass="213883">SVDPIKSYPFRTQSAVRTLWHPVLQQIIVACSDGNAYFLYDRYQSVHGALLFAQHSAPKQKPIEEQYMPQKIYNYDEMVQRGGQFRETRSGKLRRTRDADKRRDKQRRERMGIPDPDEQHKVKPAAPPPESTEPTVFGNKLNVEKEKYIDEDPQKTLLAVDTNKGDSFVSQAYAKTQPHNILDYSDVKSAGDRLLSKKRYCPKCGVKMCTCGYLTALEKEEARKRRRTEVANGLAASAPSVLWRAYALLIITMFILSGWQVEGKVIFLKDKLNPLTFSLYRQGLAAAVLLCFIDRSFKLPARADLPLLVYLGAATGAATVAFLVGLELSSALIASMLQPTVLVFAYIFGILRGTEHCSRKRVLGVVTCVAAAVGAVISGEHVDDAHPVDWSVLLGGLLILLQCILTSSIIVLQRGLRHLSPPYLTGCSYLIGSITTLLLLLSWRGTCVALELDCGVLTFALGYSGSSSTQGLVLLLYAVLLATCFVYCAMNWCNRQTSPSVVASFMTLQPVTTAIVQYWLLQETPAVMQVLFFPFIVAGVTMVSATANRIQERPPEDVLDKAREMQQLEDVETGRPATGKKQQHLTSGLEEPSQLSQTMAWLRVLQKRCAISPVALAYILLFANLVIGSGWEVGTKLALSKLDINLLTLAFYRQFLGCIVLLVVDRSFKLPKKEDVMPLAVLGVCTSIAILCFFKGVQLTTPLICALLHPTLLVFCYALGILQGCETYSRRRVLGVVLSVGAAMASSLLGEEFREGTGSVNWNVLLGSLIILAGVFFAAAAVVYQRESIHLPFIYVEGYAYVFASLTTFIFIIISRLGCIFSSGTCSDMTLGLGLIGDDGAFHFEGWLLLLYGVLLMSCFLYCSINWANRQTSPSVVASFATLQPVGTGTLQYLVTGKQVISLLQVGMYLFVVIGVVFVSLGHSREEEPVKSSDDEKETLASDLEDGAAVEDELEDVDRSDTRIPSLASECPQNLQGEFLGPLRFLPRTICHKPFSTVQALVASTADDTERLPIHADRPSKFPCLGDADSDGIQTASVFDKIKHRRRRGGRVAVALYTPPSQLNGVSEFAESRDISLQFTYISRAQIRDISVWHSISYQTMRQLKLLNTTDISAVARAMAFMGYRDTFLLNGLADAMWCLAKVRRGKLFDSAEILHSFRKLNFIPRMLALDAITADLRRQGWDRYKWRSADIAKIFLYYSSLPPRVADRLRDQAFLQDLEAHIETKLGRMSARDISLISRSTSISLDRLTEAFLRSKEIRTGNLLYFCITLLKADVTRPPVNFMNRLRREIDSTFTQLKPAHIERFLHVFMNFECFSDERILICLARATESNLDRMSQRRLRSIFLAFHRLCKPTNSLLPQLAARVRAAVPREAIHAETIALLMRAFAVESPLKQQQNTRLILNDLGRQLVERLNLTVRTAATRHPITSEVNTVKDHADPVFENRVSTSLEVVESTEDNTPSASAVGGQSGRNEPPPSRVVHPSPTVLRSEPSPRVADTQRIPSVRYEPVDTALGAEDDLDEDQLAVLKQMEEEVQLLRDIREQEIAGENVSVGDVPETVDLGPRGEYDDFINSDRVTRLMHVVAGKHPAHHRLIRKLGRMEKKLADLYPENDSEEPAVKSREYREVVRRWKRRKSRELTGEEKHRLAAGFERFTIRWRKWRRKILAKYCNVDFDSVARHGPGKLERRVARPKKLMYNQKSYLALRKSAALAEALKDTQGLSCRSQVYESLAHNAVEHVRAITDAETALEEFSQLVLAIVSSQEPLCEAYGALIAGFQEALNRETVHGSYLRLATAYVDLVLSARTMNGSIARSLLDRCLDDPTVRPNELLLHACPITTLSHLHGHRREELKHRLASALATPSTEALSSASTLQDSVACLLLLGEDIWPVCDRLSLKTENVQRAAAAMRTRLLKVSA</sequence>
<dbReference type="Proteomes" id="UP000553632">
    <property type="component" value="Unassembled WGS sequence"/>
</dbReference>
<feature type="transmembrane region" description="Helical" evidence="6">
    <location>
        <begin position="609"/>
        <end position="627"/>
    </location>
</feature>
<evidence type="ECO:0000256" key="6">
    <source>
        <dbReference type="SAM" id="Phobius"/>
    </source>
</evidence>
<feature type="domain" description="EamA" evidence="7">
    <location>
        <begin position="617"/>
        <end position="745"/>
    </location>
</feature>
<feature type="region of interest" description="Disordered" evidence="5">
    <location>
        <begin position="1452"/>
        <end position="1500"/>
    </location>
</feature>
<comment type="caution">
    <text evidence="8">The sequence shown here is derived from an EMBL/GenBank/DDBJ whole genome shotgun (WGS) entry which is preliminary data.</text>
</comment>
<dbReference type="EMBL" id="JABANO010005714">
    <property type="protein sequence ID" value="KAF4753014.1"/>
    <property type="molecule type" value="Genomic_DNA"/>
</dbReference>
<dbReference type="SUPFAM" id="SSF103481">
    <property type="entry name" value="Multidrug resistance efflux transporter EmrE"/>
    <property type="match status" value="4"/>
</dbReference>
<feature type="domain" description="EamA" evidence="7">
    <location>
        <begin position="245"/>
        <end position="374"/>
    </location>
</feature>
<feature type="transmembrane region" description="Helical" evidence="6">
    <location>
        <begin position="471"/>
        <end position="489"/>
    </location>
</feature>
<evidence type="ECO:0000256" key="4">
    <source>
        <dbReference type="ARBA" id="ARBA00023136"/>
    </source>
</evidence>
<feature type="transmembrane region" description="Helical" evidence="6">
    <location>
        <begin position="275"/>
        <end position="293"/>
    </location>
</feature>
<feature type="transmembrane region" description="Helical" evidence="6">
    <location>
        <begin position="762"/>
        <end position="784"/>
    </location>
</feature>
<feature type="transmembrane region" description="Helical" evidence="6">
    <location>
        <begin position="900"/>
        <end position="921"/>
    </location>
</feature>
<feature type="transmembrane region" description="Helical" evidence="6">
    <location>
        <begin position="233"/>
        <end position="255"/>
    </location>
</feature>
<dbReference type="GO" id="GO:0022857">
    <property type="term" value="F:transmembrane transporter activity"/>
    <property type="evidence" value="ECO:0007669"/>
    <property type="project" value="InterPro"/>
</dbReference>
<evidence type="ECO:0000256" key="1">
    <source>
        <dbReference type="ARBA" id="ARBA00004141"/>
    </source>
</evidence>
<feature type="transmembrane region" description="Helical" evidence="6">
    <location>
        <begin position="676"/>
        <end position="697"/>
    </location>
</feature>
<feature type="transmembrane region" description="Helical" evidence="6">
    <location>
        <begin position="390"/>
        <end position="411"/>
    </location>
</feature>
<feature type="region of interest" description="Disordered" evidence="5">
    <location>
        <begin position="83"/>
        <end position="136"/>
    </location>
</feature>
<dbReference type="InterPro" id="IPR037185">
    <property type="entry name" value="EmrE-like"/>
</dbReference>
<feature type="transmembrane region" description="Helical" evidence="6">
    <location>
        <begin position="305"/>
        <end position="325"/>
    </location>
</feature>
<dbReference type="PANTHER" id="PTHR31218">
    <property type="entry name" value="WAT1-RELATED PROTEIN"/>
    <property type="match status" value="1"/>
</dbReference>